<name>A0ABU0CWF4_9BACI</name>
<dbReference type="Pfam" id="PF00501">
    <property type="entry name" value="AMP-binding"/>
    <property type="match status" value="1"/>
</dbReference>
<dbReference type="PANTHER" id="PTHR43767">
    <property type="entry name" value="LONG-CHAIN-FATTY-ACID--COA LIGASE"/>
    <property type="match status" value="1"/>
</dbReference>
<sequence>MLTGDILRRYAQETPQQLVSVFEGRDTTYAQLYEQSQSLAAYLQENGFEKGDILALLLPNCDRFMVAYFACQLGGYTVLPVNTRLAAREIEYILNHSKAKGLLYSSQYLDVVNQLRPELNDVEEYLVLEPGDSDPALEAILSQYTDSYDTKDGTEEDVAVIFYTSGTTGRPKGVMLTHRNCVSVSDMWATAFKLTPQDRVHIVAPLFHCAASHVFMLPTIYAGGTLVIEPGFSPKQSPKTMAEQKVTVFFGVPAMYTLLLNEPEIEQVEVPHLRLLTYGAAPMPYELVKKVKQRFPQAKVQNCYGQTENAPGATTLKDHYALEKIGSVGEPLPNCEVRVVDEHGQDVPVGEVGEIIVKGPHVMKGYLYNPEATQEAIKDGWLYSGDLGRLDEDGLLYIVDRKKDMIIRGGENVYPVEIEEVLFEIPEILEAAVVGIPHKVYGEVPKAYVVLKKGQSISEESIIDYCRERLAKYKVPAEVEFIAALPRNASGKVLKTVLRGEIKFA</sequence>
<keyword evidence="3" id="KW-0436">Ligase</keyword>
<dbReference type="InterPro" id="IPR000873">
    <property type="entry name" value="AMP-dep_synth/lig_dom"/>
</dbReference>
<dbReference type="RefSeq" id="WP_307342926.1">
    <property type="nucleotide sequence ID" value="NZ_JAUSUQ010000018.1"/>
</dbReference>
<accession>A0ABU0CWF4</accession>
<feature type="domain" description="AMP-binding enzyme C-terminal" evidence="2">
    <location>
        <begin position="417"/>
        <end position="492"/>
    </location>
</feature>
<dbReference type="PANTHER" id="PTHR43767:SF1">
    <property type="entry name" value="NONRIBOSOMAL PEPTIDE SYNTHASE PES1 (EUROFUNG)-RELATED"/>
    <property type="match status" value="1"/>
</dbReference>
<dbReference type="CDD" id="cd17631">
    <property type="entry name" value="FACL_FadD13-like"/>
    <property type="match status" value="1"/>
</dbReference>
<dbReference type="EC" id="6.2.1.3" evidence="3"/>
<dbReference type="GO" id="GO:0004467">
    <property type="term" value="F:long-chain fatty acid-CoA ligase activity"/>
    <property type="evidence" value="ECO:0007669"/>
    <property type="project" value="UniProtKB-EC"/>
</dbReference>
<organism evidence="3 4">
    <name type="scientific">Caldalkalibacillus uzonensis</name>
    <dbReference type="NCBI Taxonomy" id="353224"/>
    <lineage>
        <taxon>Bacteria</taxon>
        <taxon>Bacillati</taxon>
        <taxon>Bacillota</taxon>
        <taxon>Bacilli</taxon>
        <taxon>Bacillales</taxon>
        <taxon>Bacillaceae</taxon>
        <taxon>Caldalkalibacillus</taxon>
    </lineage>
</organism>
<evidence type="ECO:0000259" key="1">
    <source>
        <dbReference type="Pfam" id="PF00501"/>
    </source>
</evidence>
<dbReference type="NCBIfam" id="NF004837">
    <property type="entry name" value="PRK06187.1"/>
    <property type="match status" value="1"/>
</dbReference>
<dbReference type="InterPro" id="IPR020845">
    <property type="entry name" value="AMP-binding_CS"/>
</dbReference>
<dbReference type="InterPro" id="IPR025110">
    <property type="entry name" value="AMP-bd_C"/>
</dbReference>
<evidence type="ECO:0000259" key="2">
    <source>
        <dbReference type="Pfam" id="PF13193"/>
    </source>
</evidence>
<evidence type="ECO:0000313" key="4">
    <source>
        <dbReference type="Proteomes" id="UP001232445"/>
    </source>
</evidence>
<dbReference type="InterPro" id="IPR045851">
    <property type="entry name" value="AMP-bd_C_sf"/>
</dbReference>
<dbReference type="EMBL" id="JAUSUQ010000018">
    <property type="protein sequence ID" value="MDQ0340753.1"/>
    <property type="molecule type" value="Genomic_DNA"/>
</dbReference>
<dbReference type="Proteomes" id="UP001232445">
    <property type="component" value="Unassembled WGS sequence"/>
</dbReference>
<gene>
    <name evidence="3" type="ORF">J2S00_003593</name>
</gene>
<dbReference type="InterPro" id="IPR020459">
    <property type="entry name" value="AMP-binding"/>
</dbReference>
<reference evidence="3 4" key="1">
    <citation type="submission" date="2023-07" db="EMBL/GenBank/DDBJ databases">
        <title>Genomic Encyclopedia of Type Strains, Phase IV (KMG-IV): sequencing the most valuable type-strain genomes for metagenomic binning, comparative biology and taxonomic classification.</title>
        <authorList>
            <person name="Goeker M."/>
        </authorList>
    </citation>
    <scope>NUCLEOTIDE SEQUENCE [LARGE SCALE GENOMIC DNA]</scope>
    <source>
        <strain evidence="3 4">DSM 17740</strain>
    </source>
</reference>
<dbReference type="InterPro" id="IPR042099">
    <property type="entry name" value="ANL_N_sf"/>
</dbReference>
<protein>
    <submittedName>
        <fullName evidence="3">Long-chain acyl-CoA synthetase</fullName>
        <ecNumber evidence="3">6.2.1.3</ecNumber>
    </submittedName>
</protein>
<dbReference type="Gene3D" id="3.30.300.30">
    <property type="match status" value="1"/>
</dbReference>
<comment type="caution">
    <text evidence="3">The sequence shown here is derived from an EMBL/GenBank/DDBJ whole genome shotgun (WGS) entry which is preliminary data.</text>
</comment>
<dbReference type="Pfam" id="PF13193">
    <property type="entry name" value="AMP-binding_C"/>
    <property type="match status" value="1"/>
</dbReference>
<dbReference type="Gene3D" id="3.40.50.12780">
    <property type="entry name" value="N-terminal domain of ligase-like"/>
    <property type="match status" value="1"/>
</dbReference>
<evidence type="ECO:0000313" key="3">
    <source>
        <dbReference type="EMBL" id="MDQ0340753.1"/>
    </source>
</evidence>
<dbReference type="PRINTS" id="PR00154">
    <property type="entry name" value="AMPBINDING"/>
</dbReference>
<keyword evidence="4" id="KW-1185">Reference proteome</keyword>
<feature type="domain" description="AMP-dependent synthetase/ligase" evidence="1">
    <location>
        <begin position="8"/>
        <end position="367"/>
    </location>
</feature>
<dbReference type="SUPFAM" id="SSF56801">
    <property type="entry name" value="Acetyl-CoA synthetase-like"/>
    <property type="match status" value="1"/>
</dbReference>
<dbReference type="InterPro" id="IPR050237">
    <property type="entry name" value="ATP-dep_AMP-bd_enzyme"/>
</dbReference>
<proteinExistence type="predicted"/>
<dbReference type="PROSITE" id="PS00455">
    <property type="entry name" value="AMP_BINDING"/>
    <property type="match status" value="1"/>
</dbReference>